<dbReference type="EMBL" id="MHQI01000033">
    <property type="protein sequence ID" value="OGZ99804.1"/>
    <property type="molecule type" value="Genomic_DNA"/>
</dbReference>
<evidence type="ECO:0000313" key="3">
    <source>
        <dbReference type="Proteomes" id="UP000179023"/>
    </source>
</evidence>
<comment type="caution">
    <text evidence="2">The sequence shown here is derived from an EMBL/GenBank/DDBJ whole genome shotgun (WGS) entry which is preliminary data.</text>
</comment>
<dbReference type="PANTHER" id="PTHR34322">
    <property type="entry name" value="TRANSPOSASE, Y1_TNP DOMAIN-CONTAINING"/>
    <property type="match status" value="1"/>
</dbReference>
<sequence length="228" mass="27136">MRTTRIALGEYYHIFDRGNNKQQIFTDKRDWIRFLFLIIHLQSPITFQNIGRQVSSFVKNRAFNISQEEIKEIVENRSVELINFSLMPNHFHTTIQETKEGGISAYMQRVLCGYTKYFNTRYEKSGHVFQGPFKAVHITTNEQLLYLSAYIHRNPKELSQWKNKEHLFPWSSYRDYTEENRWGGLLKYEVITKQIPRGKEYKKFVEGSGAKEIEDHFDNDLIKVLRLG</sequence>
<organism evidence="2 3">
    <name type="scientific">Candidatus Sungbacteria bacterium RIFCSPHIGHO2_02_FULL_47_11</name>
    <dbReference type="NCBI Taxonomy" id="1802270"/>
    <lineage>
        <taxon>Bacteria</taxon>
        <taxon>Candidatus Sungiibacteriota</taxon>
    </lineage>
</organism>
<dbReference type="GO" id="GO:0006313">
    <property type="term" value="P:DNA transposition"/>
    <property type="evidence" value="ECO:0007669"/>
    <property type="project" value="InterPro"/>
</dbReference>
<dbReference type="Pfam" id="PF01797">
    <property type="entry name" value="Y1_Tnp"/>
    <property type="match status" value="1"/>
</dbReference>
<dbReference type="GO" id="GO:0004803">
    <property type="term" value="F:transposase activity"/>
    <property type="evidence" value="ECO:0007669"/>
    <property type="project" value="InterPro"/>
</dbReference>
<reference evidence="2 3" key="1">
    <citation type="journal article" date="2016" name="Nat. Commun.">
        <title>Thousands of microbial genomes shed light on interconnected biogeochemical processes in an aquifer system.</title>
        <authorList>
            <person name="Anantharaman K."/>
            <person name="Brown C.T."/>
            <person name="Hug L.A."/>
            <person name="Sharon I."/>
            <person name="Castelle C.J."/>
            <person name="Probst A.J."/>
            <person name="Thomas B.C."/>
            <person name="Singh A."/>
            <person name="Wilkins M.J."/>
            <person name="Karaoz U."/>
            <person name="Brodie E.L."/>
            <person name="Williams K.H."/>
            <person name="Hubbard S.S."/>
            <person name="Banfield J.F."/>
        </authorList>
    </citation>
    <scope>NUCLEOTIDE SEQUENCE [LARGE SCALE GENOMIC DNA]</scope>
</reference>
<dbReference type="Gene3D" id="3.30.70.1290">
    <property type="entry name" value="Transposase IS200-like"/>
    <property type="match status" value="1"/>
</dbReference>
<dbReference type="SMART" id="SM01321">
    <property type="entry name" value="Y1_Tnp"/>
    <property type="match status" value="1"/>
</dbReference>
<dbReference type="SUPFAM" id="SSF143422">
    <property type="entry name" value="Transposase IS200-like"/>
    <property type="match status" value="1"/>
</dbReference>
<name>A0A1G2KK43_9BACT</name>
<feature type="domain" description="Transposase IS200-like" evidence="1">
    <location>
        <begin position="7"/>
        <end position="154"/>
    </location>
</feature>
<dbReference type="AlphaFoldDB" id="A0A1G2KK43"/>
<dbReference type="GO" id="GO:0003677">
    <property type="term" value="F:DNA binding"/>
    <property type="evidence" value="ECO:0007669"/>
    <property type="project" value="InterPro"/>
</dbReference>
<dbReference type="Proteomes" id="UP000179023">
    <property type="component" value="Unassembled WGS sequence"/>
</dbReference>
<accession>A0A1G2KK43</accession>
<protein>
    <recommendedName>
        <fullName evidence="1">Transposase IS200-like domain-containing protein</fullName>
    </recommendedName>
</protein>
<evidence type="ECO:0000259" key="1">
    <source>
        <dbReference type="SMART" id="SM01321"/>
    </source>
</evidence>
<proteinExistence type="predicted"/>
<dbReference type="InterPro" id="IPR002686">
    <property type="entry name" value="Transposase_17"/>
</dbReference>
<dbReference type="PANTHER" id="PTHR34322:SF2">
    <property type="entry name" value="TRANSPOSASE IS200-LIKE DOMAIN-CONTAINING PROTEIN"/>
    <property type="match status" value="1"/>
</dbReference>
<evidence type="ECO:0000313" key="2">
    <source>
        <dbReference type="EMBL" id="OGZ99804.1"/>
    </source>
</evidence>
<dbReference type="STRING" id="1802270.A3C07_02200"/>
<dbReference type="InterPro" id="IPR036515">
    <property type="entry name" value="Transposase_17_sf"/>
</dbReference>
<gene>
    <name evidence="2" type="ORF">A3C07_02200</name>
</gene>